<dbReference type="AlphaFoldDB" id="A0A1G9SPE0"/>
<protein>
    <submittedName>
        <fullName evidence="1">Uncharacterized protein</fullName>
    </submittedName>
</protein>
<accession>A0A1G9SPE0</accession>
<dbReference type="EMBL" id="FNHG01000010">
    <property type="protein sequence ID" value="SDM37296.1"/>
    <property type="molecule type" value="Genomic_DNA"/>
</dbReference>
<reference evidence="1 2" key="1">
    <citation type="submission" date="2016-10" db="EMBL/GenBank/DDBJ databases">
        <authorList>
            <person name="de Groot N.N."/>
        </authorList>
    </citation>
    <scope>NUCLEOTIDE SEQUENCE [LARGE SCALE GENOMIC DNA]</scope>
    <source>
        <strain evidence="1 2">DSM 16077</strain>
    </source>
</reference>
<gene>
    <name evidence="1" type="ORF">SAMN04488568_11025</name>
</gene>
<evidence type="ECO:0000313" key="1">
    <source>
        <dbReference type="EMBL" id="SDM37296.1"/>
    </source>
</evidence>
<sequence length="38" mass="3855">MTTAHRQIFTIIGAGLSGLRAALLSAARTAAPGKMVNS</sequence>
<dbReference type="Proteomes" id="UP000199759">
    <property type="component" value="Unassembled WGS sequence"/>
</dbReference>
<evidence type="ECO:0000313" key="2">
    <source>
        <dbReference type="Proteomes" id="UP000199759"/>
    </source>
</evidence>
<organism evidence="1 2">
    <name type="scientific">Maricaulis salignorans</name>
    <dbReference type="NCBI Taxonomy" id="144026"/>
    <lineage>
        <taxon>Bacteria</taxon>
        <taxon>Pseudomonadati</taxon>
        <taxon>Pseudomonadota</taxon>
        <taxon>Alphaproteobacteria</taxon>
        <taxon>Maricaulales</taxon>
        <taxon>Maricaulaceae</taxon>
        <taxon>Maricaulis</taxon>
    </lineage>
</organism>
<keyword evidence="2" id="KW-1185">Reference proteome</keyword>
<name>A0A1G9SPE0_9PROT</name>
<proteinExistence type="predicted"/>
<dbReference type="STRING" id="144026.SAMN04488568_11025"/>